<dbReference type="InterPro" id="IPR012349">
    <property type="entry name" value="Split_barrel_FMN-bd"/>
</dbReference>
<organism evidence="1 2">
    <name type="scientific">Streptomyces griseomycini</name>
    <dbReference type="NCBI Taxonomy" id="66895"/>
    <lineage>
        <taxon>Bacteria</taxon>
        <taxon>Bacillati</taxon>
        <taxon>Actinomycetota</taxon>
        <taxon>Actinomycetes</taxon>
        <taxon>Kitasatosporales</taxon>
        <taxon>Streptomycetaceae</taxon>
        <taxon>Streptomyces</taxon>
    </lineage>
</organism>
<proteinExistence type="predicted"/>
<dbReference type="Gene3D" id="2.30.110.10">
    <property type="entry name" value="Electron Transport, Fmn-binding Protein, Chain A"/>
    <property type="match status" value="1"/>
</dbReference>
<accession>A0A7W7LZN4</accession>
<reference evidence="1 2" key="1">
    <citation type="submission" date="2020-08" db="EMBL/GenBank/DDBJ databases">
        <title>Genomic Encyclopedia of Type Strains, Phase III (KMG-III): the genomes of soil and plant-associated and newly described type strains.</title>
        <authorList>
            <person name="Whitman W."/>
        </authorList>
    </citation>
    <scope>NUCLEOTIDE SEQUENCE [LARGE SCALE GENOMIC DNA]</scope>
    <source>
        <strain evidence="1 2">CECT 3273</strain>
    </source>
</reference>
<dbReference type="EMBL" id="JACHJI010000005">
    <property type="protein sequence ID" value="MBB4899430.1"/>
    <property type="molecule type" value="Genomic_DNA"/>
</dbReference>
<evidence type="ECO:0000313" key="2">
    <source>
        <dbReference type="Proteomes" id="UP000579523"/>
    </source>
</evidence>
<name>A0A7W7LZN4_9ACTN</name>
<sequence>MVEVDEFTAVAQSGWSVIVTVRASVVADAAEHERLSWTGSHSWMPVRDGGFVRIGSEPVAGREITGVRTTR</sequence>
<gene>
    <name evidence="1" type="ORF">FHS37_003490</name>
</gene>
<dbReference type="Proteomes" id="UP000579523">
    <property type="component" value="Unassembled WGS sequence"/>
</dbReference>
<keyword evidence="2" id="KW-1185">Reference proteome</keyword>
<dbReference type="AlphaFoldDB" id="A0A7W7LZN4"/>
<comment type="caution">
    <text evidence="1">The sequence shown here is derived from an EMBL/GenBank/DDBJ whole genome shotgun (WGS) entry which is preliminary data.</text>
</comment>
<protein>
    <submittedName>
        <fullName evidence="1">Uncharacterized protein</fullName>
    </submittedName>
</protein>
<evidence type="ECO:0000313" key="1">
    <source>
        <dbReference type="EMBL" id="MBB4899430.1"/>
    </source>
</evidence>